<dbReference type="OrthoDB" id="10307339at2759"/>
<organism evidence="2 3">
    <name type="scientific">Mytilus edulis</name>
    <name type="common">Blue mussel</name>
    <dbReference type="NCBI Taxonomy" id="6550"/>
    <lineage>
        <taxon>Eukaryota</taxon>
        <taxon>Metazoa</taxon>
        <taxon>Spiralia</taxon>
        <taxon>Lophotrochozoa</taxon>
        <taxon>Mollusca</taxon>
        <taxon>Bivalvia</taxon>
        <taxon>Autobranchia</taxon>
        <taxon>Pteriomorphia</taxon>
        <taxon>Mytilida</taxon>
        <taxon>Mytiloidea</taxon>
        <taxon>Mytilidae</taxon>
        <taxon>Mytilinae</taxon>
        <taxon>Mytilus</taxon>
    </lineage>
</organism>
<dbReference type="EMBL" id="CAJPWZ010001263">
    <property type="protein sequence ID" value="CAG2211531.1"/>
    <property type="molecule type" value="Genomic_DNA"/>
</dbReference>
<accession>A0A8S3RYX9</accession>
<feature type="region of interest" description="Disordered" evidence="1">
    <location>
        <begin position="34"/>
        <end position="83"/>
    </location>
</feature>
<name>A0A8S3RYX9_MYTED</name>
<reference evidence="2" key="1">
    <citation type="submission" date="2021-03" db="EMBL/GenBank/DDBJ databases">
        <authorList>
            <person name="Bekaert M."/>
        </authorList>
    </citation>
    <scope>NUCLEOTIDE SEQUENCE</scope>
</reference>
<feature type="compositionally biased region" description="Polar residues" evidence="1">
    <location>
        <begin position="73"/>
        <end position="83"/>
    </location>
</feature>
<evidence type="ECO:0000256" key="1">
    <source>
        <dbReference type="SAM" id="MobiDB-lite"/>
    </source>
</evidence>
<dbReference type="Proteomes" id="UP000683360">
    <property type="component" value="Unassembled WGS sequence"/>
</dbReference>
<feature type="compositionally biased region" description="Basic residues" evidence="1">
    <location>
        <begin position="48"/>
        <end position="72"/>
    </location>
</feature>
<keyword evidence="3" id="KW-1185">Reference proteome</keyword>
<comment type="caution">
    <text evidence="2">The sequence shown here is derived from an EMBL/GenBank/DDBJ whole genome shotgun (WGS) entry which is preliminary data.</text>
</comment>
<gene>
    <name evidence="2" type="ORF">MEDL_25498</name>
</gene>
<feature type="region of interest" description="Disordered" evidence="1">
    <location>
        <begin position="1"/>
        <end position="22"/>
    </location>
</feature>
<proteinExistence type="predicted"/>
<evidence type="ECO:0000313" key="3">
    <source>
        <dbReference type="Proteomes" id="UP000683360"/>
    </source>
</evidence>
<protein>
    <submittedName>
        <fullName evidence="2">Uncharacterized protein</fullName>
    </submittedName>
</protein>
<dbReference type="AlphaFoldDB" id="A0A8S3RYX9"/>
<sequence length="158" mass="18379">MPPPNTNKEQQPCTPHGTPTSIIANSFEDLNFDSLNDEDFLDKPSPTKTRKKEKHHIQNTHRQRTPTRHQNTRKTITPNNNRSLNWERAPAMSLPKYQHQGTFLTNFTGHQNIRQIATPNNNHNQNWEMTPAASLPKYYHQQTHHCNLMSPLSAHRTF</sequence>
<evidence type="ECO:0000313" key="2">
    <source>
        <dbReference type="EMBL" id="CAG2211531.1"/>
    </source>
</evidence>